<feature type="binding site" evidence="12">
    <location>
        <position position="9"/>
    </location>
    <ligand>
        <name>Mg(2+)</name>
        <dbReference type="ChEBI" id="CHEBI:18420"/>
        <label>1</label>
    </ligand>
</feature>
<comment type="similarity">
    <text evidence="12">Belongs to the CRISPR-associated Cas9 family.</text>
</comment>
<dbReference type="InterPro" id="IPR036397">
    <property type="entry name" value="RNaseH_sf"/>
</dbReference>
<feature type="domain" description="HNH Cas9-type" evidence="13">
    <location>
        <begin position="717"/>
        <end position="878"/>
    </location>
</feature>
<evidence type="ECO:0000256" key="11">
    <source>
        <dbReference type="ARBA" id="ARBA00046380"/>
    </source>
</evidence>
<name>A0ABP1FD45_9FLAO</name>
<accession>A0ABP1FD45</accession>
<evidence type="ECO:0000313" key="14">
    <source>
        <dbReference type="EMBL" id="CAL2107671.1"/>
    </source>
</evidence>
<dbReference type="InterPro" id="IPR003615">
    <property type="entry name" value="HNH_nuc"/>
</dbReference>
<feature type="binding site" evidence="12">
    <location>
        <position position="9"/>
    </location>
    <ligand>
        <name>Mg(2+)</name>
        <dbReference type="ChEBI" id="CHEBI:18420"/>
        <label>2</label>
    </ligand>
</feature>
<feature type="binding site" evidence="12">
    <location>
        <position position="965"/>
    </location>
    <ligand>
        <name>Mg(2+)</name>
        <dbReference type="ChEBI" id="CHEBI:18420"/>
        <label>2</label>
    </ligand>
</feature>
<dbReference type="HAMAP" id="MF_01480">
    <property type="entry name" value="Cas9"/>
    <property type="match status" value="1"/>
</dbReference>
<protein>
    <recommendedName>
        <fullName evidence="12">CRISPR-associated endonuclease Cas9</fullName>
        <ecNumber evidence="12">3.1.-.-</ecNumber>
    </recommendedName>
</protein>
<evidence type="ECO:0000256" key="8">
    <source>
        <dbReference type="ARBA" id="ARBA00023118"/>
    </source>
</evidence>
<keyword evidence="3 12" id="KW-0479">Metal-binding</keyword>
<evidence type="ECO:0000256" key="7">
    <source>
        <dbReference type="ARBA" id="ARBA00022884"/>
    </source>
</evidence>
<evidence type="ECO:0000256" key="10">
    <source>
        <dbReference type="ARBA" id="ARBA00023211"/>
    </source>
</evidence>
<feature type="binding site" evidence="12">
    <location>
        <position position="709"/>
    </location>
    <ligand>
        <name>Mg(2+)</name>
        <dbReference type="ChEBI" id="CHEBI:18420"/>
        <label>1</label>
    </ligand>
</feature>
<comment type="domain">
    <text evidence="12">Has 2 endonuclease domains. The discontinuous RuvC-like domain cleaves the target DNA noncomplementary to crRNA while the HNH nuclease domain cleaves the target DNA complementary to crRNA.</text>
</comment>
<sequence>MKKRILGLDLGITSIGWALVDECDSKASEIIKLGVRVNPLSADEKLDFEKGRPLTTNADRTLKRSARRNLHRFKLRRANLIAILIEHGFITKDSYLTEVGKDSTHTTLRLRAKAAKGKISLPELARVLLAINKKRGYKSSRKVNEDEGVAIDSMAIAKELYENQQTPGEFVLTSLEKGTTFIPDFYKSDLQVEFDAVWQFQQSFYPDILDTDLYNALKNQGLQNTRKRFLAMKGIYTADNKGKKQAVTLQHYTWRNAAIKEQLTIEEVAYVLAAINNDLTKSSGYLGAISDRSKELYFNKKTVGEYLYNRLQKSPHSSLKNLIFYRQDYLDEFEQIWLTQSQFYPQLTLALKEEIRDVIIFYQRALKSQKGLLSFCPFESWEENYIDSTTKKEKTRTIGRKVIAKSSPLFQEFKIWQNLNNLIFENEIRNERIVFSSLDSAIRMLVFDELNLRGTLKPTAVLKLLAKHITSIGKVSTWKCNFEQIEGNITNKALFSVYEKIAEIEGYGHDWAKKTASAIKEELTHVFTSIGIDTDILHFDALKASHFDAQPAYQLWHLLYATEEDNKVSKEDVLLYGATAVSLKKKLVEKFGFTATHAKLLASVSFTKDYGNLSSKAIRKILPYLQAGHSYSRKDVDGNGIGACELAGYNAARNLTNQEKLQKEYAATLALVKKNSLRNPVVEKILNQMVNLVNQVITHYGKPDVIRIELARELKKNAKERALMSKNIAEATKRNENIKRQISKDFKIPNPTKNDVIRYRLWQELATNGYKDVFTNTKINYEDLFSKHIDIEHIIPKSVLFDDSFSNKTLAFKAVNIQKSNRTALDFISDDYATTIADYKTRVASLYSANGSGFSKAKCNKLLMTKSELPDGFIERDLRNSQYIAKKAKELLETVFEEVYTTSGKITDKLREDWDLINVMKELNLPKYKALGLTTIEKRLDKGTQQLKEVEVITDWTKRNDHRHHAMDALTIAFTTNNHIQYINNLHARKNERHDKHASIFAIEQLITSVNQRKNGAKKRIFTPPIPNFRSEAKKHLETILVSYKHKNKVVTNSINTIKIKNGVCKKIQLTPRGQLHKETIYGTAKRVQDKPTALNKRFSLSKAHLIVNPSIKKQVLEHLKAFNNDAAVAFSAKTFRTHPLTFKGSTLKEVVCFEEVFTIRKAITPDLKIDKVIDSKIKVILYERLASYDNNATKAFSNLDTNPIWLNKEKGICIKRVTITGVSNALPLHYKKNHLGHFILDTKGVKKPVDFVSTGNNHHVAFYRDKNGKIQENMVSFFEAVTRATKQLPIIDKGYNKGLGWQFLFTMKQNEFFVFPSGDFMPTEIDLLDVNNTALISKNLYYVQSISVVRYGNSVIRDFIFRHHLDSSKKEVKGLKNHTFFHIKSLDDHRLQNCVKVRLNHIGKVIQVGEF</sequence>
<evidence type="ECO:0000256" key="9">
    <source>
        <dbReference type="ARBA" id="ARBA00023125"/>
    </source>
</evidence>
<keyword evidence="6 12" id="KW-0460">Magnesium</keyword>
<evidence type="ECO:0000256" key="1">
    <source>
        <dbReference type="ARBA" id="ARBA00001946"/>
    </source>
</evidence>
<comment type="cofactor">
    <cofactor evidence="1 12">
        <name>Mg(2+)</name>
        <dbReference type="ChEBI" id="CHEBI:18420"/>
    </cofactor>
</comment>
<dbReference type="EC" id="3.1.-.-" evidence="12"/>
<keyword evidence="15" id="KW-1185">Reference proteome</keyword>
<feature type="binding site" evidence="12">
    <location>
        <position position="713"/>
    </location>
    <ligand>
        <name>Mg(2+)</name>
        <dbReference type="ChEBI" id="CHEBI:18420"/>
        <label>1</label>
    </ligand>
</feature>
<dbReference type="GO" id="GO:0016787">
    <property type="term" value="F:hydrolase activity"/>
    <property type="evidence" value="ECO:0007669"/>
    <property type="project" value="UniProtKB-KW"/>
</dbReference>
<dbReference type="NCBIfam" id="TIGR01865">
    <property type="entry name" value="cas_Csn1"/>
    <property type="match status" value="1"/>
</dbReference>
<comment type="function">
    <text evidence="12">CRISPR (clustered regularly interspaced short palindromic repeat) is an adaptive immune system that provides protection against mobile genetic elements (viruses, transposable elements and conjugative plasmids). CRISPR clusters contain spacers, sequences complementary to antecedent mobile elements, and target invading nucleic acids. CRISPR clusters are transcribed and processed into CRISPR RNA (crRNA). In type II CRISPR systems correct processing of pre-crRNA requires a trans-encoded small RNA (tracrRNA), endogenous ribonuclease 3 (rnc) and this protein. The tracrRNA serves as a guide for ribonuclease 3-aided processing of pre-crRNA. Subsequently Cas9/crRNA/tracrRNA endonucleolytically cleaves linear or circular dsDNA target complementary to the spacer; Cas9 is inactive in the absence of the 2 guide RNAs (gRNA). Cas9 recognizes the protospacer adjacent motif (PAM) in the CRISPR repeat sequences to help distinguish self versus nonself, as targets within the bacterial CRISPR locus do not have PAMs. PAM recognition is also required for catalytic activity.</text>
</comment>
<dbReference type="Gene3D" id="3.30.420.10">
    <property type="entry name" value="Ribonuclease H-like superfamily/Ribonuclease H"/>
    <property type="match status" value="3"/>
</dbReference>
<evidence type="ECO:0000256" key="2">
    <source>
        <dbReference type="ARBA" id="ARBA00022722"/>
    </source>
</evidence>
<dbReference type="EMBL" id="CAXJRC010000041">
    <property type="protein sequence ID" value="CAL2107671.1"/>
    <property type="molecule type" value="Genomic_DNA"/>
</dbReference>
<dbReference type="Pfam" id="PF18541">
    <property type="entry name" value="RuvC_III"/>
    <property type="match status" value="1"/>
</dbReference>
<dbReference type="Proteomes" id="UP001497602">
    <property type="component" value="Unassembled WGS sequence"/>
</dbReference>
<dbReference type="InterPro" id="IPR041383">
    <property type="entry name" value="RuvC_III"/>
</dbReference>
<proteinExistence type="inferred from homology"/>
<keyword evidence="8 12" id="KW-0051">Antiviral defense</keyword>
<evidence type="ECO:0000256" key="5">
    <source>
        <dbReference type="ARBA" id="ARBA00022801"/>
    </source>
</evidence>
<evidence type="ECO:0000256" key="6">
    <source>
        <dbReference type="ARBA" id="ARBA00022842"/>
    </source>
</evidence>
<dbReference type="PROSITE" id="PS51749">
    <property type="entry name" value="HNH_CAS9"/>
    <property type="match status" value="1"/>
</dbReference>
<dbReference type="InterPro" id="IPR033114">
    <property type="entry name" value="HNH_CAS9"/>
</dbReference>
<reference evidence="14 15" key="1">
    <citation type="submission" date="2024-05" db="EMBL/GenBank/DDBJ databases">
        <authorList>
            <person name="Duchaud E."/>
        </authorList>
    </citation>
    <scope>NUCLEOTIDE SEQUENCE [LARGE SCALE GENOMIC DNA]</scope>
    <source>
        <strain evidence="14">Ena-SAMPLE-TAB-13-05-2024-13:56:06:370-140305</strain>
    </source>
</reference>
<dbReference type="GO" id="GO:0004519">
    <property type="term" value="F:endonuclease activity"/>
    <property type="evidence" value="ECO:0007669"/>
    <property type="project" value="UniProtKB-KW"/>
</dbReference>
<keyword evidence="5 12" id="KW-0378">Hydrolase</keyword>
<comment type="subunit">
    <text evidence="11 12">Monomer. Binds crRNA and tracrRNA.</text>
</comment>
<evidence type="ECO:0000256" key="4">
    <source>
        <dbReference type="ARBA" id="ARBA00022759"/>
    </source>
</evidence>
<keyword evidence="9 12" id="KW-0238">DNA-binding</keyword>
<keyword evidence="10" id="KW-0464">Manganese</keyword>
<keyword evidence="2 12" id="KW-0540">Nuclease</keyword>
<dbReference type="RefSeq" id="WP_348739265.1">
    <property type="nucleotide sequence ID" value="NZ_CAXJRC010000041.1"/>
</dbReference>
<evidence type="ECO:0000256" key="3">
    <source>
        <dbReference type="ARBA" id="ARBA00022723"/>
    </source>
</evidence>
<dbReference type="Pfam" id="PF13395">
    <property type="entry name" value="HNH_4"/>
    <property type="match status" value="1"/>
</dbReference>
<organism evidence="14 15">
    <name type="scientific">Tenacibaculum vairaonense</name>
    <dbReference type="NCBI Taxonomy" id="3137860"/>
    <lineage>
        <taxon>Bacteria</taxon>
        <taxon>Pseudomonadati</taxon>
        <taxon>Bacteroidota</taxon>
        <taxon>Flavobacteriia</taxon>
        <taxon>Flavobacteriales</taxon>
        <taxon>Flavobacteriaceae</taxon>
        <taxon>Tenacibaculum</taxon>
    </lineage>
</organism>
<evidence type="ECO:0000259" key="13">
    <source>
        <dbReference type="PROSITE" id="PS51749"/>
    </source>
</evidence>
<keyword evidence="7 12" id="KW-0694">RNA-binding</keyword>
<dbReference type="InterPro" id="IPR028629">
    <property type="entry name" value="Cas9"/>
</dbReference>
<feature type="binding site" evidence="12">
    <location>
        <position position="713"/>
    </location>
    <ligand>
        <name>Mg(2+)</name>
        <dbReference type="ChEBI" id="CHEBI:18420"/>
        <label>2</label>
    </ligand>
</feature>
<evidence type="ECO:0000256" key="12">
    <source>
        <dbReference type="HAMAP-Rule" id="MF_01480"/>
    </source>
</evidence>
<gene>
    <name evidence="12 14" type="primary">cas9</name>
    <name evidence="14" type="ORF">T190115A13A_40193</name>
</gene>
<keyword evidence="4 12" id="KW-0255">Endonuclease</keyword>
<comment type="caution">
    <text evidence="14">The sequence shown here is derived from an EMBL/GenBank/DDBJ whole genome shotgun (WGS) entry which is preliminary data.</text>
</comment>
<feature type="active site" description="Proton acceptor for HNH nuclease domain" evidence="12">
    <location>
        <position position="793"/>
    </location>
</feature>
<feature type="active site" description="For RuvC-like nuclease domain" evidence="12">
    <location>
        <position position="9"/>
    </location>
</feature>
<evidence type="ECO:0000313" key="15">
    <source>
        <dbReference type="Proteomes" id="UP001497602"/>
    </source>
</evidence>